<feature type="region of interest" description="Disordered" evidence="1">
    <location>
        <begin position="556"/>
        <end position="582"/>
    </location>
</feature>
<evidence type="ECO:0008006" key="6">
    <source>
        <dbReference type="Google" id="ProtNLM"/>
    </source>
</evidence>
<evidence type="ECO:0000259" key="3">
    <source>
        <dbReference type="PROSITE" id="PS50090"/>
    </source>
</evidence>
<proteinExistence type="predicted"/>
<gene>
    <name evidence="4" type="ORF">THAOC_20412</name>
</gene>
<dbReference type="InterPro" id="IPR036869">
    <property type="entry name" value="J_dom_sf"/>
</dbReference>
<dbReference type="GO" id="GO:0006450">
    <property type="term" value="P:regulation of translational fidelity"/>
    <property type="evidence" value="ECO:0007669"/>
    <property type="project" value="InterPro"/>
</dbReference>
<evidence type="ECO:0000256" key="1">
    <source>
        <dbReference type="SAM" id="MobiDB-lite"/>
    </source>
</evidence>
<dbReference type="PROSITE" id="PS50076">
    <property type="entry name" value="DNAJ_2"/>
    <property type="match status" value="1"/>
</dbReference>
<dbReference type="PANTHER" id="PTHR43999:SF1">
    <property type="entry name" value="DNAJ HOMOLOG SUBFAMILY C MEMBER 2"/>
    <property type="match status" value="1"/>
</dbReference>
<sequence>MVTCTITPLAPLDWDDDLPEVTIERAGSAYLAYESHLYGLRDFLHGSSFYGNADGGEQAGDGSGEGAGKKKKEYDLLTISDRKLKKLNYYQVLARKLPLHASTEEIRKAYHKACLKYHPDKTGRGEEDEVFLLVKKAFDTLSDPVKRRSYDSTVDFDESIPAEGVKAEDFYKEYGPVFERNLRFASFNDPARHAKADKPSPTKKKGKGKGKNKGGNKKKEWTSCPPFGDDGSSLDDVHAFYDFWTHFESWRDFTLAAEKETEHDLDSADCRDEKRWMKQEVDRKMKKLKREEMARINLLVERAMAADPRLRREKERKIREKKEKEDAKRRAEEEKAERERVEREKAEAQAAKAKAVEESKKKDAKKIKEQQKKQLRKAKQLFRKLTMAAYQSANPNDGSVSDSAVWDDLEGMNDDIELLCDKLDAMELTSLNDLLGGAEAVSEDRGPGDKVNVAALADVKQCAVETAAGAERQSLLKIQQRNANRQAADEKAREAKAARAAKPWTKEELAALAKAVKKYPAGGANRWESIALFINNLCKQQDPRGKEECIAQFNKVTSSPSPAAAPGGKEDDAGKSAEAGDEWTDAQDAALQDMLRKYPASMDKNERWSKIAEGVEGKSKKQCVGRFKAIREAVKGKK</sequence>
<dbReference type="Gene3D" id="1.10.10.60">
    <property type="entry name" value="Homeodomain-like"/>
    <property type="match status" value="2"/>
</dbReference>
<dbReference type="SMART" id="SM00271">
    <property type="entry name" value="DnaJ"/>
    <property type="match status" value="1"/>
</dbReference>
<dbReference type="OMA" id="SFWYDFD"/>
<feature type="region of interest" description="Disordered" evidence="1">
    <location>
        <begin position="308"/>
        <end position="372"/>
    </location>
</feature>
<keyword evidence="5" id="KW-1185">Reference proteome</keyword>
<dbReference type="OrthoDB" id="1690618at2759"/>
<dbReference type="Pfam" id="PF23082">
    <property type="entry name" value="Myb_DNA-binding_2"/>
    <property type="match status" value="1"/>
</dbReference>
<dbReference type="Gene3D" id="1.10.287.110">
    <property type="entry name" value="DnaJ domain"/>
    <property type="match status" value="1"/>
</dbReference>
<dbReference type="InterPro" id="IPR001623">
    <property type="entry name" value="DnaJ_domain"/>
</dbReference>
<dbReference type="SMART" id="SM00717">
    <property type="entry name" value="SANT"/>
    <property type="match status" value="2"/>
</dbReference>
<reference evidence="4 5" key="1">
    <citation type="journal article" date="2012" name="Genome Biol.">
        <title>Genome and low-iron response of an oceanic diatom adapted to chronic iron limitation.</title>
        <authorList>
            <person name="Lommer M."/>
            <person name="Specht M."/>
            <person name="Roy A.S."/>
            <person name="Kraemer L."/>
            <person name="Andreson R."/>
            <person name="Gutowska M.A."/>
            <person name="Wolf J."/>
            <person name="Bergner S.V."/>
            <person name="Schilhabel M.B."/>
            <person name="Klostermeier U.C."/>
            <person name="Beiko R.G."/>
            <person name="Rosenstiel P."/>
            <person name="Hippler M."/>
            <person name="Laroche J."/>
        </authorList>
    </citation>
    <scope>NUCLEOTIDE SEQUENCE [LARGE SCALE GENOMIC DNA]</scope>
    <source>
        <strain evidence="4 5">CCMP1005</strain>
    </source>
</reference>
<feature type="domain" description="J" evidence="2">
    <location>
        <begin position="88"/>
        <end position="154"/>
    </location>
</feature>
<name>K0SEK9_THAOC</name>
<dbReference type="GO" id="GO:0030544">
    <property type="term" value="F:Hsp70 protein binding"/>
    <property type="evidence" value="ECO:0007669"/>
    <property type="project" value="InterPro"/>
</dbReference>
<dbReference type="AlphaFoldDB" id="K0SEK9"/>
<evidence type="ECO:0000313" key="5">
    <source>
        <dbReference type="Proteomes" id="UP000266841"/>
    </source>
</evidence>
<dbReference type="PROSITE" id="PS50090">
    <property type="entry name" value="MYB_LIKE"/>
    <property type="match status" value="2"/>
</dbReference>
<feature type="compositionally biased region" description="Basic and acidic residues" evidence="1">
    <location>
        <begin position="354"/>
        <end position="372"/>
    </location>
</feature>
<dbReference type="Pfam" id="PF00226">
    <property type="entry name" value="DnaJ"/>
    <property type="match status" value="1"/>
</dbReference>
<dbReference type="eggNOG" id="KOG0724">
    <property type="taxonomic scope" value="Eukaryota"/>
</dbReference>
<dbReference type="Pfam" id="PF21884">
    <property type="entry name" value="ZUO1-like_ZHD"/>
    <property type="match status" value="1"/>
</dbReference>
<dbReference type="PRINTS" id="PR00625">
    <property type="entry name" value="JDOMAIN"/>
</dbReference>
<feature type="compositionally biased region" description="Basic and acidic residues" evidence="1">
    <location>
        <begin position="308"/>
        <end position="347"/>
    </location>
</feature>
<protein>
    <recommendedName>
        <fullName evidence="6">DnaJ homolog subfamily C member 2</fullName>
    </recommendedName>
</protein>
<feature type="domain" description="Myb-like" evidence="3">
    <location>
        <begin position="575"/>
        <end position="631"/>
    </location>
</feature>
<dbReference type="EMBL" id="AGNL01023020">
    <property type="protein sequence ID" value="EJK59381.1"/>
    <property type="molecule type" value="Genomic_DNA"/>
</dbReference>
<feature type="region of interest" description="Disordered" evidence="1">
    <location>
        <begin position="189"/>
        <end position="228"/>
    </location>
</feature>
<dbReference type="CDD" id="cd00167">
    <property type="entry name" value="SANT"/>
    <property type="match status" value="2"/>
</dbReference>
<dbReference type="SUPFAM" id="SSF46565">
    <property type="entry name" value="Chaperone J-domain"/>
    <property type="match status" value="1"/>
</dbReference>
<dbReference type="SUPFAM" id="SSF46689">
    <property type="entry name" value="Homeodomain-like"/>
    <property type="match status" value="2"/>
</dbReference>
<dbReference type="GO" id="GO:0043022">
    <property type="term" value="F:ribosome binding"/>
    <property type="evidence" value="ECO:0007669"/>
    <property type="project" value="InterPro"/>
</dbReference>
<dbReference type="InterPro" id="IPR054076">
    <property type="entry name" value="ZUO1-like_ZHD"/>
</dbReference>
<comment type="caution">
    <text evidence="4">The sequence shown here is derived from an EMBL/GenBank/DDBJ whole genome shotgun (WGS) entry which is preliminary data.</text>
</comment>
<feature type="compositionally biased region" description="Basic and acidic residues" evidence="1">
    <location>
        <begin position="190"/>
        <end position="200"/>
    </location>
</feature>
<evidence type="ECO:0000259" key="2">
    <source>
        <dbReference type="PROSITE" id="PS50076"/>
    </source>
</evidence>
<dbReference type="Proteomes" id="UP000266841">
    <property type="component" value="Unassembled WGS sequence"/>
</dbReference>
<dbReference type="GO" id="GO:0051083">
    <property type="term" value="P:'de novo' cotranslational protein folding"/>
    <property type="evidence" value="ECO:0007669"/>
    <property type="project" value="InterPro"/>
</dbReference>
<dbReference type="GO" id="GO:0005829">
    <property type="term" value="C:cytosol"/>
    <property type="evidence" value="ECO:0007669"/>
    <property type="project" value="TreeGrafter"/>
</dbReference>
<evidence type="ECO:0000313" key="4">
    <source>
        <dbReference type="EMBL" id="EJK59381.1"/>
    </source>
</evidence>
<dbReference type="CDD" id="cd06257">
    <property type="entry name" value="DnaJ"/>
    <property type="match status" value="1"/>
</dbReference>
<dbReference type="PANTHER" id="PTHR43999">
    <property type="entry name" value="DNAJ HOMOLOG SUBFAMILY C MEMBER 2"/>
    <property type="match status" value="1"/>
</dbReference>
<dbReference type="Pfam" id="PF13921">
    <property type="entry name" value="Myb_DNA-bind_6"/>
    <property type="match status" value="1"/>
</dbReference>
<organism evidence="4 5">
    <name type="scientific">Thalassiosira oceanica</name>
    <name type="common">Marine diatom</name>
    <dbReference type="NCBI Taxonomy" id="159749"/>
    <lineage>
        <taxon>Eukaryota</taxon>
        <taxon>Sar</taxon>
        <taxon>Stramenopiles</taxon>
        <taxon>Ochrophyta</taxon>
        <taxon>Bacillariophyta</taxon>
        <taxon>Coscinodiscophyceae</taxon>
        <taxon>Thalassiosirophycidae</taxon>
        <taxon>Thalassiosirales</taxon>
        <taxon>Thalassiosiraceae</taxon>
        <taxon>Thalassiosira</taxon>
    </lineage>
</organism>
<dbReference type="InterPro" id="IPR001005">
    <property type="entry name" value="SANT/Myb"/>
</dbReference>
<accession>K0SEK9</accession>
<feature type="compositionally biased region" description="Basic residues" evidence="1">
    <location>
        <begin position="201"/>
        <end position="216"/>
    </location>
</feature>
<dbReference type="InterPro" id="IPR009057">
    <property type="entry name" value="Homeodomain-like_sf"/>
</dbReference>
<dbReference type="InterPro" id="IPR044634">
    <property type="entry name" value="Zuotin/DnaJC2"/>
</dbReference>
<feature type="domain" description="Myb-like" evidence="3">
    <location>
        <begin position="496"/>
        <end position="557"/>
    </location>
</feature>